<dbReference type="Proteomes" id="UP000006753">
    <property type="component" value="Unassembled WGS sequence"/>
</dbReference>
<evidence type="ECO:0000313" key="3">
    <source>
        <dbReference type="Proteomes" id="UP000006753"/>
    </source>
</evidence>
<dbReference type="InParanoid" id="K1WXK2"/>
<feature type="compositionally biased region" description="Basic and acidic residues" evidence="1">
    <location>
        <begin position="474"/>
        <end position="484"/>
    </location>
</feature>
<gene>
    <name evidence="2" type="ORF">MBM_04140</name>
</gene>
<feature type="region of interest" description="Disordered" evidence="1">
    <location>
        <begin position="430"/>
        <end position="486"/>
    </location>
</feature>
<dbReference type="OrthoDB" id="3516566at2759"/>
<protein>
    <submittedName>
        <fullName evidence="2">Uncharacterized protein</fullName>
    </submittedName>
</protein>
<dbReference type="GeneID" id="18760075"/>
<feature type="region of interest" description="Disordered" evidence="1">
    <location>
        <begin position="1"/>
        <end position="20"/>
    </location>
</feature>
<dbReference type="HOGENOM" id="CLU_535358_0_0_1"/>
<reference evidence="2 3" key="1">
    <citation type="journal article" date="2012" name="BMC Genomics">
        <title>Sequencing the genome of Marssonina brunnea reveals fungus-poplar co-evolution.</title>
        <authorList>
            <person name="Zhu S."/>
            <person name="Cao Y.-Z."/>
            <person name="Jiang C."/>
            <person name="Tan B.-Y."/>
            <person name="Wang Z."/>
            <person name="Feng S."/>
            <person name="Zhang L."/>
            <person name="Su X.-H."/>
            <person name="Brejova B."/>
            <person name="Vinar T."/>
            <person name="Xu M."/>
            <person name="Wang M.-X."/>
            <person name="Zhang S.-G."/>
            <person name="Huang M.-R."/>
            <person name="Wu R."/>
            <person name="Zhou Y."/>
        </authorList>
    </citation>
    <scope>NUCLEOTIDE SEQUENCE [LARGE SCALE GENOMIC DNA]</scope>
    <source>
        <strain evidence="2 3">MB_m1</strain>
    </source>
</reference>
<accession>K1WXK2</accession>
<dbReference type="EMBL" id="JH921435">
    <property type="protein sequence ID" value="EKD17771.1"/>
    <property type="molecule type" value="Genomic_DNA"/>
</dbReference>
<feature type="compositionally biased region" description="Polar residues" evidence="1">
    <location>
        <begin position="1"/>
        <end position="13"/>
    </location>
</feature>
<evidence type="ECO:0000313" key="2">
    <source>
        <dbReference type="EMBL" id="EKD17771.1"/>
    </source>
</evidence>
<dbReference type="KEGG" id="mbe:MBM_04140"/>
<sequence length="509" mass="56584">MAPLRNTSDSGPNNRVKLHLPARHAPFNPYTRDERFFLPIQSHRGPKLVYERSAGNIIRVVKDFNFKETTAAAVDDFVAQALCHKPNPSGPVNLPLGIAIGKHGIIDYSIAFQRLGPNSINSKATTSGCIRGSPLVNLTFTSSDDTTSPTTWRAVVLGRIAGPHQLVDRVQQSRWIVMLDEERRLWVLYADGIDKTDIQASHGLYTSPYSYNWDTAFGAQKQFGQKVVLLGSIDEIPFGAGKELPTPQIQSMDWSTTFVKIDGPSRLASKPLVSVGTIKRLLNTDTSYIKLPDYGKKYLPWFRSVLGFEKFCRDLDLANQSAGLVIGRTLSEAAWCKTVVQGYKTMDEDVEQREGDELLGDLECLSHSLDLRREKPIFQYWLGKSTKHPGLEPLAILDDDDDDADGDTSDRMAELRTWVIAMLDENTAGRAHKQSALPRPAPATTNPESTFAKPRPSASQQANEDAMDEGDDGDKDRDLDRTRDSVLVIRQAEEAGLIKTTKKDVEMKL</sequence>
<evidence type="ECO:0000256" key="1">
    <source>
        <dbReference type="SAM" id="MobiDB-lite"/>
    </source>
</evidence>
<dbReference type="RefSeq" id="XP_007292029.1">
    <property type="nucleotide sequence ID" value="XM_007291967.1"/>
</dbReference>
<dbReference type="AlphaFoldDB" id="K1WXK2"/>
<name>K1WXK2_MARBU</name>
<organism evidence="2 3">
    <name type="scientific">Marssonina brunnea f. sp. multigermtubi (strain MB_m1)</name>
    <name type="common">Marssonina leaf spot fungus</name>
    <dbReference type="NCBI Taxonomy" id="1072389"/>
    <lineage>
        <taxon>Eukaryota</taxon>
        <taxon>Fungi</taxon>
        <taxon>Dikarya</taxon>
        <taxon>Ascomycota</taxon>
        <taxon>Pezizomycotina</taxon>
        <taxon>Leotiomycetes</taxon>
        <taxon>Helotiales</taxon>
        <taxon>Drepanopezizaceae</taxon>
        <taxon>Drepanopeziza</taxon>
    </lineage>
</organism>
<proteinExistence type="predicted"/>
<keyword evidence="3" id="KW-1185">Reference proteome</keyword>